<dbReference type="RefSeq" id="XP_022344569.1">
    <property type="nucleotide sequence ID" value="XM_022488861.1"/>
</dbReference>
<accession>A0A8B8EX48</accession>
<dbReference type="GO" id="GO:0005634">
    <property type="term" value="C:nucleus"/>
    <property type="evidence" value="ECO:0007669"/>
    <property type="project" value="UniProtKB-SubCell"/>
</dbReference>
<dbReference type="InterPro" id="IPR036638">
    <property type="entry name" value="HLH_DNA-bd_sf"/>
</dbReference>
<evidence type="ECO:0000259" key="6">
    <source>
        <dbReference type="PROSITE" id="PS50888"/>
    </source>
</evidence>
<keyword evidence="7" id="KW-1185">Reference proteome</keyword>
<dbReference type="CDD" id="cd11410">
    <property type="entry name" value="bHLH_O_HES"/>
    <property type="match status" value="1"/>
</dbReference>
<dbReference type="PROSITE" id="PS50888">
    <property type="entry name" value="BHLH"/>
    <property type="match status" value="1"/>
</dbReference>
<evidence type="ECO:0000313" key="7">
    <source>
        <dbReference type="Proteomes" id="UP000694844"/>
    </source>
</evidence>
<keyword evidence="4" id="KW-0539">Nucleus</keyword>
<dbReference type="GO" id="GO:0046983">
    <property type="term" value="F:protein dimerization activity"/>
    <property type="evidence" value="ECO:0007669"/>
    <property type="project" value="InterPro"/>
</dbReference>
<evidence type="ECO:0000256" key="1">
    <source>
        <dbReference type="ARBA" id="ARBA00004123"/>
    </source>
</evidence>
<organism evidence="7 8">
    <name type="scientific">Crassostrea virginica</name>
    <name type="common">Eastern oyster</name>
    <dbReference type="NCBI Taxonomy" id="6565"/>
    <lineage>
        <taxon>Eukaryota</taxon>
        <taxon>Metazoa</taxon>
        <taxon>Spiralia</taxon>
        <taxon>Lophotrochozoa</taxon>
        <taxon>Mollusca</taxon>
        <taxon>Bivalvia</taxon>
        <taxon>Autobranchia</taxon>
        <taxon>Pteriomorphia</taxon>
        <taxon>Ostreida</taxon>
        <taxon>Ostreoidea</taxon>
        <taxon>Ostreidae</taxon>
        <taxon>Crassostrea</taxon>
    </lineage>
</organism>
<dbReference type="GeneID" id="111137409"/>
<dbReference type="AlphaFoldDB" id="A0A8B8EX48"/>
<reference evidence="8" key="1">
    <citation type="submission" date="2025-08" db="UniProtKB">
        <authorList>
            <consortium name="RefSeq"/>
        </authorList>
    </citation>
    <scope>IDENTIFICATION</scope>
    <source>
        <tissue evidence="8">Whole sample</tissue>
    </source>
</reference>
<dbReference type="Pfam" id="PF00010">
    <property type="entry name" value="HLH"/>
    <property type="match status" value="1"/>
</dbReference>
<dbReference type="PANTHER" id="PTHR10985">
    <property type="entry name" value="BASIC HELIX-LOOP-HELIX TRANSCRIPTION FACTOR, HES-RELATED"/>
    <property type="match status" value="1"/>
</dbReference>
<dbReference type="SUPFAM" id="SSF47459">
    <property type="entry name" value="HLH, helix-loop-helix DNA-binding domain"/>
    <property type="match status" value="1"/>
</dbReference>
<evidence type="ECO:0000313" key="8">
    <source>
        <dbReference type="RefSeq" id="XP_022344569.1"/>
    </source>
</evidence>
<feature type="region of interest" description="Disordered" evidence="5">
    <location>
        <begin position="283"/>
        <end position="324"/>
    </location>
</feature>
<dbReference type="InterPro" id="IPR050370">
    <property type="entry name" value="HES_HEY"/>
</dbReference>
<dbReference type="OrthoDB" id="6125249at2759"/>
<comment type="subcellular location">
    <subcellularLocation>
        <location evidence="1">Nucleus</location>
    </subcellularLocation>
</comment>
<dbReference type="InterPro" id="IPR011598">
    <property type="entry name" value="bHLH_dom"/>
</dbReference>
<keyword evidence="2" id="KW-0805">Transcription regulation</keyword>
<evidence type="ECO:0000256" key="5">
    <source>
        <dbReference type="SAM" id="MobiDB-lite"/>
    </source>
</evidence>
<evidence type="ECO:0000256" key="2">
    <source>
        <dbReference type="ARBA" id="ARBA00023015"/>
    </source>
</evidence>
<gene>
    <name evidence="8" type="primary">LOC111137409</name>
</gene>
<dbReference type="Gene3D" id="4.10.280.10">
    <property type="entry name" value="Helix-loop-helix DNA-binding domain"/>
    <property type="match status" value="1"/>
</dbReference>
<sequence length="324" mass="35618">MMEGKKIKKSVGGKLLKQFSVRDGEIPMVGKKASKPITEKRRRDKINKCLVQLKNIVMRATGKDEKRFAKMEKADILEMTIGHLVEIHQQKIGKRFVDHWGIATPGTGNPSDPFSCTRRTKAADKSSEGCAAPADPSYYLDHLLPTPAYRCGYSGDKAIMGVKFEEDDYMESDSIMCGSASRVFVFGEDDAGMRSENTTDMGGPLSHHSLFPKDWTHPSRTNRPLLTSTPVEFSASKPIRTSTPLSLPSISKGFLSPEELFLSGRYDINLNTSPDLRVRLFTSSEESSDGSSARKSFSGYSGSGASSTGKSDGSTGENVLWRPW</sequence>
<feature type="domain" description="BHLH" evidence="6">
    <location>
        <begin position="30"/>
        <end position="87"/>
    </location>
</feature>
<evidence type="ECO:0000256" key="4">
    <source>
        <dbReference type="ARBA" id="ARBA00023242"/>
    </source>
</evidence>
<dbReference type="SMART" id="SM00353">
    <property type="entry name" value="HLH"/>
    <property type="match status" value="1"/>
</dbReference>
<proteinExistence type="predicted"/>
<name>A0A8B8EX48_CRAVI</name>
<protein>
    <submittedName>
        <fullName evidence="8">Uncharacterized protein LOC111137409 isoform X2</fullName>
    </submittedName>
</protein>
<keyword evidence="3" id="KW-0804">Transcription</keyword>
<feature type="compositionally biased region" description="Low complexity" evidence="5">
    <location>
        <begin position="283"/>
        <end position="316"/>
    </location>
</feature>
<dbReference type="Proteomes" id="UP000694844">
    <property type="component" value="Chromosome 5"/>
</dbReference>
<evidence type="ECO:0000256" key="3">
    <source>
        <dbReference type="ARBA" id="ARBA00023163"/>
    </source>
</evidence>